<evidence type="ECO:0000256" key="2">
    <source>
        <dbReference type="ARBA" id="ARBA00007375"/>
    </source>
</evidence>
<dbReference type="PANTHER" id="PTHR31885:SF6">
    <property type="entry name" value="GH04784P"/>
    <property type="match status" value="1"/>
</dbReference>
<evidence type="ECO:0000256" key="1">
    <source>
        <dbReference type="ARBA" id="ARBA00004141"/>
    </source>
</evidence>
<comment type="subcellular location">
    <subcellularLocation>
        <location evidence="1">Membrane</location>
        <topology evidence="1">Multi-pass membrane protein</topology>
    </subcellularLocation>
</comment>
<evidence type="ECO:0000256" key="3">
    <source>
        <dbReference type="ARBA" id="ARBA00022692"/>
    </source>
</evidence>
<organism evidence="6 7">
    <name type="scientific">Rhodococcus triatomae</name>
    <dbReference type="NCBI Taxonomy" id="300028"/>
    <lineage>
        <taxon>Bacteria</taxon>
        <taxon>Bacillati</taxon>
        <taxon>Actinomycetota</taxon>
        <taxon>Actinomycetes</taxon>
        <taxon>Mycobacteriales</taxon>
        <taxon>Nocardiaceae</taxon>
        <taxon>Rhodococcus</taxon>
    </lineage>
</organism>
<dbReference type="Pfam" id="PF07947">
    <property type="entry name" value="YhhN"/>
    <property type="match status" value="1"/>
</dbReference>
<keyword evidence="4" id="KW-1133">Transmembrane helix</keyword>
<keyword evidence="7" id="KW-1185">Reference proteome</keyword>
<keyword evidence="3" id="KW-0812">Transmembrane</keyword>
<reference evidence="6 7" key="1">
    <citation type="submission" date="2016-10" db="EMBL/GenBank/DDBJ databases">
        <authorList>
            <person name="de Groot N.N."/>
        </authorList>
    </citation>
    <scope>NUCLEOTIDE SEQUENCE [LARGE SCALE GENOMIC DNA]</scope>
    <source>
        <strain evidence="6 7">DSM 44892</strain>
    </source>
</reference>
<accession>A0A1G8PJZ3</accession>
<dbReference type="PANTHER" id="PTHR31885">
    <property type="entry name" value="GH04784P"/>
    <property type="match status" value="1"/>
</dbReference>
<comment type="similarity">
    <text evidence="2">Belongs to the TMEM86 family.</text>
</comment>
<evidence type="ECO:0000256" key="4">
    <source>
        <dbReference type="ARBA" id="ARBA00022989"/>
    </source>
</evidence>
<dbReference type="GO" id="GO:0016787">
    <property type="term" value="F:hydrolase activity"/>
    <property type="evidence" value="ECO:0007669"/>
    <property type="project" value="TreeGrafter"/>
</dbReference>
<evidence type="ECO:0000313" key="6">
    <source>
        <dbReference type="EMBL" id="SDI92160.1"/>
    </source>
</evidence>
<dbReference type="EMBL" id="FNDN01000013">
    <property type="protein sequence ID" value="SDI92160.1"/>
    <property type="molecule type" value="Genomic_DNA"/>
</dbReference>
<dbReference type="AlphaFoldDB" id="A0A1G8PJZ3"/>
<keyword evidence="5" id="KW-0472">Membrane</keyword>
<dbReference type="Proteomes" id="UP000183263">
    <property type="component" value="Unassembled WGS sequence"/>
</dbReference>
<dbReference type="InterPro" id="IPR012506">
    <property type="entry name" value="TMEM86B-like"/>
</dbReference>
<dbReference type="OrthoDB" id="4374980at2"/>
<proteinExistence type="inferred from homology"/>
<evidence type="ECO:0000256" key="5">
    <source>
        <dbReference type="ARBA" id="ARBA00023136"/>
    </source>
</evidence>
<protein>
    <submittedName>
        <fullName evidence="6">Uncharacterized membrane protein YhhN</fullName>
    </submittedName>
</protein>
<dbReference type="GO" id="GO:0016020">
    <property type="term" value="C:membrane"/>
    <property type="evidence" value="ECO:0007669"/>
    <property type="project" value="UniProtKB-SubCell"/>
</dbReference>
<gene>
    <name evidence="6" type="ORF">SAMN05444695_11339</name>
</gene>
<evidence type="ECO:0000313" key="7">
    <source>
        <dbReference type="Proteomes" id="UP000183263"/>
    </source>
</evidence>
<name>A0A1G8PJZ3_9NOCA</name>
<sequence>MDRQIRIAQERGDFDDLPEAVRGLTAERDVRDAVTELDHQIADWMWVRATVVPMAQAWAVEHGVFAAATVATVVGGVTGNERLQQIAKPLLAPSLAVRVLRCRRDTDPADTALLVAGLAAATVGDVFMIDPDEDARLVAGASSFAVMQASYIGLLTRRGARPTPAAALPRLASWAGASALLRARSRPVSAPLTGYGLALATTSTLAADPALAPGATEVAGLPLPNRDRRSWLGLGGFAFLLSDGIIVGRRVLLRGARSRAAAEGAVLATYAVAQLLLVEGMLALSRRRRGSGSRVTGTA</sequence>